<gene>
    <name evidence="3" type="primary">ORF83077</name>
</gene>
<dbReference type="AlphaFoldDB" id="A0A0B6ZVH9"/>
<evidence type="ECO:0000256" key="1">
    <source>
        <dbReference type="SAM" id="MobiDB-lite"/>
    </source>
</evidence>
<dbReference type="EMBL" id="HACG01025718">
    <property type="protein sequence ID" value="CEK72583.1"/>
    <property type="molecule type" value="Transcribed_RNA"/>
</dbReference>
<feature type="domain" description="Small acidic protein-like" evidence="2">
    <location>
        <begin position="275"/>
        <end position="344"/>
    </location>
</feature>
<proteinExistence type="predicted"/>
<reference evidence="3" key="1">
    <citation type="submission" date="2014-12" db="EMBL/GenBank/DDBJ databases">
        <title>Insight into the proteome of Arion vulgaris.</title>
        <authorList>
            <person name="Aradska J."/>
            <person name="Bulat T."/>
            <person name="Smidak R."/>
            <person name="Sarate P."/>
            <person name="Gangsoo J."/>
            <person name="Sialana F."/>
            <person name="Bilban M."/>
            <person name="Lubec G."/>
        </authorList>
    </citation>
    <scope>NUCLEOTIDE SEQUENCE</scope>
    <source>
        <tissue evidence="3">Skin</tissue>
    </source>
</reference>
<protein>
    <recommendedName>
        <fullName evidence="2">Small acidic protein-like domain-containing protein</fullName>
    </recommendedName>
</protein>
<evidence type="ECO:0000259" key="2">
    <source>
        <dbReference type="Pfam" id="PF15477"/>
    </source>
</evidence>
<feature type="non-terminal residue" evidence="3">
    <location>
        <position position="1"/>
    </location>
</feature>
<name>A0A0B6ZVH9_9EUPU</name>
<dbReference type="Pfam" id="PF15477">
    <property type="entry name" value="SMAP"/>
    <property type="match status" value="1"/>
</dbReference>
<dbReference type="PANTHER" id="PTHR22426:SF2">
    <property type="entry name" value="ARGININE_SERINE-RICH COILED-COIL PROTEIN 2"/>
    <property type="match status" value="1"/>
</dbReference>
<feature type="compositionally biased region" description="Basic and acidic residues" evidence="1">
    <location>
        <begin position="66"/>
        <end position="76"/>
    </location>
</feature>
<feature type="compositionally biased region" description="Basic residues" evidence="1">
    <location>
        <begin position="32"/>
        <end position="65"/>
    </location>
</feature>
<feature type="region of interest" description="Disordered" evidence="1">
    <location>
        <begin position="16"/>
        <end position="146"/>
    </location>
</feature>
<organism evidence="3">
    <name type="scientific">Arion vulgaris</name>
    <dbReference type="NCBI Taxonomy" id="1028688"/>
    <lineage>
        <taxon>Eukaryota</taxon>
        <taxon>Metazoa</taxon>
        <taxon>Spiralia</taxon>
        <taxon>Lophotrochozoa</taxon>
        <taxon>Mollusca</taxon>
        <taxon>Gastropoda</taxon>
        <taxon>Heterobranchia</taxon>
        <taxon>Euthyneura</taxon>
        <taxon>Panpulmonata</taxon>
        <taxon>Eupulmonata</taxon>
        <taxon>Stylommatophora</taxon>
        <taxon>Helicina</taxon>
        <taxon>Arionoidea</taxon>
        <taxon>Arionidae</taxon>
        <taxon>Arion</taxon>
    </lineage>
</organism>
<dbReference type="PANTHER" id="PTHR22426">
    <property type="entry name" value="ARGININE_SERINE-RICH COILED-COIL PROTEIN 2"/>
    <property type="match status" value="1"/>
</dbReference>
<sequence length="355" mass="40261">LFSDSCTILQNCILQVKHSRSSSGSRSPSPDRRRKSHGHQSHRRSRSRSRSRHHKTDRKHRSYHSQSKEKRKSNERGHRHVERKYNHEQRGSDREWRSNRDKSRRSRSRDRQNGSPGPRGAKLVKFGDKNFKPGVSFGPPPGSKPMTFKEKMRQQLIKAIEEGGDVSQAFTNKDGTSICTQSAGTQSQTTKKPTVPFGANLANYPPGLAPAVITAAENAMQSMLALQKEATEKTGVEIPKYYNPAAINPMRYAEQVQKRKLLWSKNKETEVISQWHATTLSNDHDDKSKEKFRKLMGIKSEGGEDGDKASEEVELKQREMFDKLDKEYQYARMATHTQRGVGFGFGSSSFSALDS</sequence>
<feature type="compositionally biased region" description="Basic and acidic residues" evidence="1">
    <location>
        <begin position="83"/>
        <end position="101"/>
    </location>
</feature>
<dbReference type="InterPro" id="IPR028124">
    <property type="entry name" value="SMAP_dom"/>
</dbReference>
<accession>A0A0B6ZVH9</accession>
<evidence type="ECO:0000313" key="3">
    <source>
        <dbReference type="EMBL" id="CEK72583.1"/>
    </source>
</evidence>